<evidence type="ECO:0000313" key="3">
    <source>
        <dbReference type="Proteomes" id="UP000639338"/>
    </source>
</evidence>
<keyword evidence="3" id="KW-1185">Reference proteome</keyword>
<protein>
    <recommendedName>
        <fullName evidence="1">Ig-like domain-containing protein</fullName>
    </recommendedName>
</protein>
<dbReference type="PROSITE" id="PS50835">
    <property type="entry name" value="IG_LIKE"/>
    <property type="match status" value="1"/>
</dbReference>
<organism evidence="2 3">
    <name type="scientific">Aphidius gifuensis</name>
    <name type="common">Parasitoid wasp</name>
    <dbReference type="NCBI Taxonomy" id="684658"/>
    <lineage>
        <taxon>Eukaryota</taxon>
        <taxon>Metazoa</taxon>
        <taxon>Ecdysozoa</taxon>
        <taxon>Arthropoda</taxon>
        <taxon>Hexapoda</taxon>
        <taxon>Insecta</taxon>
        <taxon>Pterygota</taxon>
        <taxon>Neoptera</taxon>
        <taxon>Endopterygota</taxon>
        <taxon>Hymenoptera</taxon>
        <taxon>Apocrita</taxon>
        <taxon>Ichneumonoidea</taxon>
        <taxon>Braconidae</taxon>
        <taxon>Aphidiinae</taxon>
        <taxon>Aphidius</taxon>
    </lineage>
</organism>
<dbReference type="OrthoDB" id="272810at2759"/>
<accession>A0A834XZ35</accession>
<dbReference type="Pfam" id="PF25036">
    <property type="entry name" value="VPS13_VAB"/>
    <property type="match status" value="1"/>
</dbReference>
<dbReference type="AlphaFoldDB" id="A0A834XZ35"/>
<evidence type="ECO:0000259" key="1">
    <source>
        <dbReference type="PROSITE" id="PS50835"/>
    </source>
</evidence>
<comment type="caution">
    <text evidence="2">The sequence shown here is derived from an EMBL/GenBank/DDBJ whole genome shotgun (WGS) entry which is preliminary data.</text>
</comment>
<dbReference type="EMBL" id="JACMRX010000002">
    <property type="protein sequence ID" value="KAF7994297.1"/>
    <property type="molecule type" value="Genomic_DNA"/>
</dbReference>
<proteinExistence type="predicted"/>
<sequence length="283" mass="31871">MIQVKKLIEGHYKYPCKSDDPMSINITNMLINAFILKPDIQIKTAIILLAKKEDCNWTYKNIIPRLIEIICDKKNPIIIGDAVKLIAIKLNLKKDKTWSCVLSGETIPFTFEERGKVRYQSTHSVRPHQVIVLVDSWQPVDPVTVDRVGIYLCYATTDQKTLNNNLMTKARVVFSKKISIPGVPSVFSGTSTTIKILHVPANSSISVPLTHTNVKIRENYPVDSTQQILPAHTISLLPPVTLTNLLPHELFYQVPTAESDRIAPGCNADLHNHNIEEQLEITF</sequence>
<evidence type="ECO:0000313" key="2">
    <source>
        <dbReference type="EMBL" id="KAF7994297.1"/>
    </source>
</evidence>
<reference evidence="2 3" key="1">
    <citation type="submission" date="2020-08" db="EMBL/GenBank/DDBJ databases">
        <title>Aphidius gifuensis genome sequencing and assembly.</title>
        <authorList>
            <person name="Du Z."/>
        </authorList>
    </citation>
    <scope>NUCLEOTIDE SEQUENCE [LARGE SCALE GENOMIC DNA]</scope>
    <source>
        <strain evidence="2">YNYX2018</strain>
        <tissue evidence="2">Adults</tissue>
    </source>
</reference>
<gene>
    <name evidence="2" type="ORF">HCN44_003387</name>
</gene>
<name>A0A834XZ35_APHGI</name>
<dbReference type="Proteomes" id="UP000639338">
    <property type="component" value="Unassembled WGS sequence"/>
</dbReference>
<feature type="domain" description="Ig-like" evidence="1">
    <location>
        <begin position="64"/>
        <end position="163"/>
    </location>
</feature>
<dbReference type="InterPro" id="IPR007110">
    <property type="entry name" value="Ig-like_dom"/>
</dbReference>
<dbReference type="InterPro" id="IPR009543">
    <property type="entry name" value="VPS13_VAB"/>
</dbReference>